<comment type="similarity">
    <text evidence="1">Belongs to the glycosyltransferase 10 family.</text>
</comment>
<protein>
    <submittedName>
        <fullName evidence="6">Uncharacterized protein</fullName>
    </submittedName>
</protein>
<dbReference type="EMBL" id="AQHV01000014">
    <property type="protein sequence ID" value="KKB53855.1"/>
    <property type="molecule type" value="Genomic_DNA"/>
</dbReference>
<feature type="domain" description="Alpha-(1,3)-fucosyltransferase FucT N-terminal" evidence="5">
    <location>
        <begin position="8"/>
        <end position="90"/>
    </location>
</feature>
<dbReference type="PANTHER" id="PTHR11929:SF194">
    <property type="entry name" value="ALPHA-(1,3)-FUCOSYLTRANSFERASE 10"/>
    <property type="match status" value="1"/>
</dbReference>
<evidence type="ECO:0000256" key="1">
    <source>
        <dbReference type="ARBA" id="ARBA00008919"/>
    </source>
</evidence>
<dbReference type="STRING" id="927665.HMPREF1535_03408"/>
<dbReference type="AlphaFoldDB" id="A0A0F5J8L9"/>
<evidence type="ECO:0000313" key="7">
    <source>
        <dbReference type="Proteomes" id="UP000033047"/>
    </source>
</evidence>
<dbReference type="Gene3D" id="3.40.50.11660">
    <property type="entry name" value="Glycosyl transferase family 10, C-terminal domain"/>
    <property type="match status" value="1"/>
</dbReference>
<sequence>MKKKIYCNFVDFWLGFNYKTYFWYLSDEYDLQIDKEHPDYLFYSCFGNEHLFYEDCIRIFWSDENIMPDLNICDYALSLSNLQCDDRTFRKYSGFLYRKDFHLVLPLLKEEALLNRKFCNFVYSNNICAVPYRELFFKTLSGYKRIDSGGAFLNNMGKKVGDKQQFLHEYKFTLAIENSSMPGYVTEKILAPFMAQSLPLYWGSPTVSSDYNPNSFVNLMNYSSMEEAVEEVIRLDKDDAAYLDKMMTPFWPYGTNFQEFRDSEIKKIKDFFSHIFEQPLDKAGRRVCYGRNKITIQKQRRYYAPTFLELSKSMTKKLLKKK</sequence>
<proteinExistence type="inferred from homology"/>
<dbReference type="GO" id="GO:0016020">
    <property type="term" value="C:membrane"/>
    <property type="evidence" value="ECO:0007669"/>
    <property type="project" value="InterPro"/>
</dbReference>
<dbReference type="InterPro" id="IPR041058">
    <property type="entry name" value="FucT_N"/>
</dbReference>
<evidence type="ECO:0000259" key="5">
    <source>
        <dbReference type="Pfam" id="PF18025"/>
    </source>
</evidence>
<dbReference type="Pfam" id="PF18025">
    <property type="entry name" value="FucT_N"/>
    <property type="match status" value="1"/>
</dbReference>
<evidence type="ECO:0000256" key="3">
    <source>
        <dbReference type="ARBA" id="ARBA00022679"/>
    </source>
</evidence>
<evidence type="ECO:0000313" key="6">
    <source>
        <dbReference type="EMBL" id="KKB53855.1"/>
    </source>
</evidence>
<dbReference type="Pfam" id="PF00852">
    <property type="entry name" value="Glyco_transf_10"/>
    <property type="match status" value="1"/>
</dbReference>
<name>A0A0F5J8L9_9BACT</name>
<evidence type="ECO:0000259" key="4">
    <source>
        <dbReference type="Pfam" id="PF00852"/>
    </source>
</evidence>
<comment type="caution">
    <text evidence="6">The sequence shown here is derived from an EMBL/GenBank/DDBJ whole genome shotgun (WGS) entry which is preliminary data.</text>
</comment>
<dbReference type="Proteomes" id="UP000033047">
    <property type="component" value="Unassembled WGS sequence"/>
</dbReference>
<reference evidence="6 7" key="1">
    <citation type="submission" date="2013-04" db="EMBL/GenBank/DDBJ databases">
        <title>The Genome Sequence of Parabacteroides goldsteinii DSM 19448.</title>
        <authorList>
            <consortium name="The Broad Institute Genomics Platform"/>
            <person name="Earl A."/>
            <person name="Ward D."/>
            <person name="Feldgarden M."/>
            <person name="Gevers D."/>
            <person name="Martens E."/>
            <person name="Sakamoto M."/>
            <person name="Benno Y."/>
            <person name="Song Y."/>
            <person name="Liu C."/>
            <person name="Lee J."/>
            <person name="Bolanos M."/>
            <person name="Vaisanen M.L."/>
            <person name="Finegold S.M."/>
            <person name="Walker B."/>
            <person name="Young S."/>
            <person name="Zeng Q."/>
            <person name="Gargeya S."/>
            <person name="Fitzgerald M."/>
            <person name="Haas B."/>
            <person name="Abouelleil A."/>
            <person name="Allen A.W."/>
            <person name="Alvarado L."/>
            <person name="Arachchi H.M."/>
            <person name="Berlin A.M."/>
            <person name="Chapman S.B."/>
            <person name="Gainer-Dewar J."/>
            <person name="Goldberg J."/>
            <person name="Griggs A."/>
            <person name="Gujja S."/>
            <person name="Hansen M."/>
            <person name="Howarth C."/>
            <person name="Imamovic A."/>
            <person name="Ireland A."/>
            <person name="Larimer J."/>
            <person name="McCowan C."/>
            <person name="Murphy C."/>
            <person name="Pearson M."/>
            <person name="Poon T.W."/>
            <person name="Priest M."/>
            <person name="Roberts A."/>
            <person name="Saif S."/>
            <person name="Shea T."/>
            <person name="Sisk P."/>
            <person name="Sykes S."/>
            <person name="Wortman J."/>
            <person name="Nusbaum C."/>
            <person name="Birren B."/>
        </authorList>
    </citation>
    <scope>NUCLEOTIDE SEQUENCE [LARGE SCALE GENOMIC DNA]</scope>
    <source>
        <strain evidence="6 7">DSM 19448</strain>
    </source>
</reference>
<keyword evidence="3" id="KW-0808">Transferase</keyword>
<gene>
    <name evidence="6" type="ORF">HMPREF1535_03408</name>
</gene>
<dbReference type="PATRIC" id="fig|927665.4.peg.3501"/>
<dbReference type="SMR" id="A0A0F5J8L9"/>
<dbReference type="SUPFAM" id="SSF53756">
    <property type="entry name" value="UDP-Glycosyltransferase/glycogen phosphorylase"/>
    <property type="match status" value="1"/>
</dbReference>
<organism evidence="6 7">
    <name type="scientific">Parabacteroides goldsteinii DSM 19448 = WAL 12034</name>
    <dbReference type="NCBI Taxonomy" id="927665"/>
    <lineage>
        <taxon>Bacteria</taxon>
        <taxon>Pseudomonadati</taxon>
        <taxon>Bacteroidota</taxon>
        <taxon>Bacteroidia</taxon>
        <taxon>Bacteroidales</taxon>
        <taxon>Tannerellaceae</taxon>
        <taxon>Parabacteroides</taxon>
    </lineage>
</organism>
<feature type="domain" description="Fucosyltransferase C-terminal" evidence="4">
    <location>
        <begin position="131"/>
        <end position="243"/>
    </location>
</feature>
<dbReference type="HOGENOM" id="CLU_045377_0_0_10"/>
<accession>A0A0F5J8L9</accession>
<dbReference type="RefSeq" id="WP_046146880.1">
    <property type="nucleotide sequence ID" value="NZ_KQ033913.1"/>
</dbReference>
<dbReference type="PANTHER" id="PTHR11929">
    <property type="entry name" value="ALPHA- 1,3 -FUCOSYLTRANSFERASE"/>
    <property type="match status" value="1"/>
</dbReference>
<dbReference type="InterPro" id="IPR038577">
    <property type="entry name" value="GT10-like_C_sf"/>
</dbReference>
<keyword evidence="2" id="KW-0328">Glycosyltransferase</keyword>
<dbReference type="GO" id="GO:0008417">
    <property type="term" value="F:fucosyltransferase activity"/>
    <property type="evidence" value="ECO:0007669"/>
    <property type="project" value="InterPro"/>
</dbReference>
<evidence type="ECO:0000256" key="2">
    <source>
        <dbReference type="ARBA" id="ARBA00022676"/>
    </source>
</evidence>
<dbReference type="InterPro" id="IPR055270">
    <property type="entry name" value="Glyco_tran_10_C"/>
</dbReference>
<dbReference type="InterPro" id="IPR001503">
    <property type="entry name" value="Glyco_trans_10"/>
</dbReference>